<dbReference type="CDD" id="cd01949">
    <property type="entry name" value="GGDEF"/>
    <property type="match status" value="1"/>
</dbReference>
<feature type="transmembrane region" description="Helical" evidence="1">
    <location>
        <begin position="204"/>
        <end position="225"/>
    </location>
</feature>
<name>A0ABX6SPG6_9PSED</name>
<dbReference type="InterPro" id="IPR043128">
    <property type="entry name" value="Rev_trsase/Diguanyl_cyclase"/>
</dbReference>
<dbReference type="Pfam" id="PF00990">
    <property type="entry name" value="GGDEF"/>
    <property type="match status" value="1"/>
</dbReference>
<dbReference type="Proteomes" id="UP000515254">
    <property type="component" value="Chromosome"/>
</dbReference>
<evidence type="ECO:0000259" key="2">
    <source>
        <dbReference type="PROSITE" id="PS50887"/>
    </source>
</evidence>
<gene>
    <name evidence="3" type="ORF">HNQ25_08430</name>
</gene>
<dbReference type="NCBIfam" id="TIGR00254">
    <property type="entry name" value="GGDEF"/>
    <property type="match status" value="1"/>
</dbReference>
<feature type="domain" description="GGDEF" evidence="2">
    <location>
        <begin position="275"/>
        <end position="406"/>
    </location>
</feature>
<keyword evidence="4" id="KW-1185">Reference proteome</keyword>
<dbReference type="InterPro" id="IPR000160">
    <property type="entry name" value="GGDEF_dom"/>
</dbReference>
<dbReference type="InterPro" id="IPR007891">
    <property type="entry name" value="CHASE3"/>
</dbReference>
<evidence type="ECO:0000313" key="3">
    <source>
        <dbReference type="EMBL" id="QNH02734.1"/>
    </source>
</evidence>
<proteinExistence type="predicted"/>
<dbReference type="PROSITE" id="PS50887">
    <property type="entry name" value="GGDEF"/>
    <property type="match status" value="1"/>
</dbReference>
<dbReference type="SMART" id="SM00267">
    <property type="entry name" value="GGDEF"/>
    <property type="match status" value="1"/>
</dbReference>
<dbReference type="Gene3D" id="3.30.70.270">
    <property type="match status" value="1"/>
</dbReference>
<accession>A0ABX6SPG6</accession>
<dbReference type="CDD" id="cd19410">
    <property type="entry name" value="HK9-like_sensor"/>
    <property type="match status" value="1"/>
</dbReference>
<dbReference type="PANTHER" id="PTHR46663:SF2">
    <property type="entry name" value="GGDEF DOMAIN-CONTAINING PROTEIN"/>
    <property type="match status" value="1"/>
</dbReference>
<keyword evidence="1" id="KW-0472">Membrane</keyword>
<dbReference type="SUPFAM" id="SSF55073">
    <property type="entry name" value="Nucleotide cyclase"/>
    <property type="match status" value="1"/>
</dbReference>
<feature type="transmembrane region" description="Helical" evidence="1">
    <location>
        <begin position="34"/>
        <end position="53"/>
    </location>
</feature>
<organism evidence="3 4">
    <name type="scientific">Pseudomonas sediminis</name>
    <dbReference type="NCBI Taxonomy" id="1691904"/>
    <lineage>
        <taxon>Bacteria</taxon>
        <taxon>Pseudomonadati</taxon>
        <taxon>Pseudomonadota</taxon>
        <taxon>Gammaproteobacteria</taxon>
        <taxon>Pseudomonadales</taxon>
        <taxon>Pseudomonadaceae</taxon>
        <taxon>Pseudomonas</taxon>
    </lineage>
</organism>
<dbReference type="InterPro" id="IPR029787">
    <property type="entry name" value="Nucleotide_cyclase"/>
</dbReference>
<evidence type="ECO:0000313" key="4">
    <source>
        <dbReference type="Proteomes" id="UP000515254"/>
    </source>
</evidence>
<keyword evidence="1" id="KW-1133">Transmembrane helix</keyword>
<sequence>MDIYSHCRRMVSAFAVPNHEVFTLNSVGRVERKLLALVALFYLSLMLLIGAIWGSQASLSSGRDVQDLYRSLYRLSSLLSTLQDAEIGQRGYLLTGNEQYLAPYERAIGRLDEQLLLLVETPMLGAYKSDIDAIARLSQLKRNELAQTIVVLREQGQNAAQLMLAEDIGKLYMDEMRVRIGNIERGVTASLEDQKADLEWRSDLALWGGGGGALLMLGLLTLLFVDLRRDLSERAELLERLAFESQHDSLTQIPNRRAFNETLDQALALARRGERQVALLYLDLDGFKPINDQYGHAAGDATLKAVVARWQGLMREGEVLARLGGDEFAIIAAGDADAVERLARRLIEALDTPLLEQFPEVRVGVSVGLARYAEHGEDRRRLIAAADTAMYRAKEAGKHCFAWPESRQPVLAVV</sequence>
<dbReference type="InterPro" id="IPR052163">
    <property type="entry name" value="DGC-Regulatory_Protein"/>
</dbReference>
<dbReference type="PANTHER" id="PTHR46663">
    <property type="entry name" value="DIGUANYLATE CYCLASE DGCT-RELATED"/>
    <property type="match status" value="1"/>
</dbReference>
<dbReference type="Pfam" id="PF05227">
    <property type="entry name" value="CHASE3"/>
    <property type="match status" value="1"/>
</dbReference>
<dbReference type="EMBL" id="CP060009">
    <property type="protein sequence ID" value="QNH02734.1"/>
    <property type="molecule type" value="Genomic_DNA"/>
</dbReference>
<protein>
    <submittedName>
        <fullName evidence="3">Diguanylate cyclase</fullName>
    </submittedName>
</protein>
<evidence type="ECO:0000256" key="1">
    <source>
        <dbReference type="SAM" id="Phobius"/>
    </source>
</evidence>
<keyword evidence="1" id="KW-0812">Transmembrane</keyword>
<dbReference type="RefSeq" id="WP_179544303.1">
    <property type="nucleotide sequence ID" value="NZ_CP060009.1"/>
</dbReference>
<reference evidence="3 4" key="1">
    <citation type="journal article" date="2020" name="Microbiol. Resour. Announc.">
        <title>Complete genome sequences of four natural Pseudomonas isolates that catabolize a wide range of aromatic compounds relevant to lignin valorization.</title>
        <authorList>
            <person name="Hatmaker E.A."/>
            <person name="Presley G."/>
            <person name="Cannon O."/>
            <person name="Guss A.M."/>
            <person name="Elkins J.G."/>
        </authorList>
    </citation>
    <scope>NUCLEOTIDE SEQUENCE [LARGE SCALE GENOMIC DNA]</scope>
    <source>
        <strain evidence="3 4">B10D7D</strain>
    </source>
</reference>